<dbReference type="EMBL" id="VSRR010016575">
    <property type="protein sequence ID" value="MPC59454.1"/>
    <property type="molecule type" value="Genomic_DNA"/>
</dbReference>
<keyword evidence="2" id="KW-1185">Reference proteome</keyword>
<sequence>MPPKRLAMSPSIAIKTRQSLTLKELMATESLELVIISNGCNIHQNMFNRVQSGNGASGHA</sequence>
<dbReference type="Proteomes" id="UP000324222">
    <property type="component" value="Unassembled WGS sequence"/>
</dbReference>
<gene>
    <name evidence="1" type="ORF">E2C01_053473</name>
</gene>
<accession>A0A5B7GS62</accession>
<name>A0A5B7GS62_PORTR</name>
<evidence type="ECO:0000313" key="2">
    <source>
        <dbReference type="Proteomes" id="UP000324222"/>
    </source>
</evidence>
<dbReference type="AlphaFoldDB" id="A0A5B7GS62"/>
<protein>
    <submittedName>
        <fullName evidence="1">Uncharacterized protein</fullName>
    </submittedName>
</protein>
<organism evidence="1 2">
    <name type="scientific">Portunus trituberculatus</name>
    <name type="common">Swimming crab</name>
    <name type="synonym">Neptunus trituberculatus</name>
    <dbReference type="NCBI Taxonomy" id="210409"/>
    <lineage>
        <taxon>Eukaryota</taxon>
        <taxon>Metazoa</taxon>
        <taxon>Ecdysozoa</taxon>
        <taxon>Arthropoda</taxon>
        <taxon>Crustacea</taxon>
        <taxon>Multicrustacea</taxon>
        <taxon>Malacostraca</taxon>
        <taxon>Eumalacostraca</taxon>
        <taxon>Eucarida</taxon>
        <taxon>Decapoda</taxon>
        <taxon>Pleocyemata</taxon>
        <taxon>Brachyura</taxon>
        <taxon>Eubrachyura</taxon>
        <taxon>Portunoidea</taxon>
        <taxon>Portunidae</taxon>
        <taxon>Portuninae</taxon>
        <taxon>Portunus</taxon>
    </lineage>
</organism>
<proteinExistence type="predicted"/>
<evidence type="ECO:0000313" key="1">
    <source>
        <dbReference type="EMBL" id="MPC59454.1"/>
    </source>
</evidence>
<comment type="caution">
    <text evidence="1">The sequence shown here is derived from an EMBL/GenBank/DDBJ whole genome shotgun (WGS) entry which is preliminary data.</text>
</comment>
<reference evidence="1 2" key="1">
    <citation type="submission" date="2019-05" db="EMBL/GenBank/DDBJ databases">
        <title>Another draft genome of Portunus trituberculatus and its Hox gene families provides insights of decapod evolution.</title>
        <authorList>
            <person name="Jeong J.-H."/>
            <person name="Song I."/>
            <person name="Kim S."/>
            <person name="Choi T."/>
            <person name="Kim D."/>
            <person name="Ryu S."/>
            <person name="Kim W."/>
        </authorList>
    </citation>
    <scope>NUCLEOTIDE SEQUENCE [LARGE SCALE GENOMIC DNA]</scope>
    <source>
        <tissue evidence="1">Muscle</tissue>
    </source>
</reference>